<evidence type="ECO:0000259" key="2">
    <source>
        <dbReference type="Pfam" id="PF22936"/>
    </source>
</evidence>
<evidence type="ECO:0000256" key="1">
    <source>
        <dbReference type="SAM" id="MobiDB-lite"/>
    </source>
</evidence>
<accession>A0AAV5KQP8</accession>
<dbReference type="Pfam" id="PF22936">
    <property type="entry name" value="Pol_BBD"/>
    <property type="match status" value="1"/>
</dbReference>
<gene>
    <name evidence="3" type="ORF">SLEP1_g36142</name>
</gene>
<dbReference type="AlphaFoldDB" id="A0AAV5KQP8"/>
<sequence>MSSNNHGSSLSNPPFTGEDYNVWAIKMKTFLRGNDVWESIERGFNPPRLPQNPSLDQIKNHADYVARPYKALSFLQIGVSDEIFPRIMRAETAQDAWETLKKEYKGDERVKGQNMVTPKREFAMLKLKDTETVHQYSSKVMDMVNKIRLNGEDFLDAMVVEKMLVSLSDRFESKISAIEESCNLKELTVVELIGKLQAYEQRVVLRAEDRAEGAFQAKEKQHAAGHGRRQTPNRVEKGKAVVVQSQQLKDKFPQCPTSKQNQYRSKQKTQQAHFTNDYGEDHLFMPLHGNSSSNKDSWLVDSGCTSHMVKDKDLFTELDSSVKIKVKLANGSMVQSDGRGTVAIQSKRGIKYISNVLYIPSLSQNMLSVVQMLRNGDSVSFMHDSSHI</sequence>
<dbReference type="EMBL" id="BPVZ01000073">
    <property type="protein sequence ID" value="GKV26929.1"/>
    <property type="molecule type" value="Genomic_DNA"/>
</dbReference>
<dbReference type="Pfam" id="PF14223">
    <property type="entry name" value="Retrotran_gag_2"/>
    <property type="match status" value="1"/>
</dbReference>
<dbReference type="PANTHER" id="PTHR35317:SF31">
    <property type="entry name" value="DUF4219 DOMAIN-CONTAINING PROTEIN"/>
    <property type="match status" value="1"/>
</dbReference>
<feature type="region of interest" description="Disordered" evidence="1">
    <location>
        <begin position="215"/>
        <end position="236"/>
    </location>
</feature>
<feature type="domain" description="Retrovirus-related Pol polyprotein from transposon TNT 1-94-like beta-barrel" evidence="2">
    <location>
        <begin position="298"/>
        <end position="376"/>
    </location>
</feature>
<evidence type="ECO:0000313" key="3">
    <source>
        <dbReference type="EMBL" id="GKV26929.1"/>
    </source>
</evidence>
<dbReference type="InterPro" id="IPR054722">
    <property type="entry name" value="PolX-like_BBD"/>
</dbReference>
<organism evidence="3 4">
    <name type="scientific">Rubroshorea leprosula</name>
    <dbReference type="NCBI Taxonomy" id="152421"/>
    <lineage>
        <taxon>Eukaryota</taxon>
        <taxon>Viridiplantae</taxon>
        <taxon>Streptophyta</taxon>
        <taxon>Embryophyta</taxon>
        <taxon>Tracheophyta</taxon>
        <taxon>Spermatophyta</taxon>
        <taxon>Magnoliopsida</taxon>
        <taxon>eudicotyledons</taxon>
        <taxon>Gunneridae</taxon>
        <taxon>Pentapetalae</taxon>
        <taxon>rosids</taxon>
        <taxon>malvids</taxon>
        <taxon>Malvales</taxon>
        <taxon>Dipterocarpaceae</taxon>
        <taxon>Rubroshorea</taxon>
    </lineage>
</organism>
<proteinExistence type="predicted"/>
<comment type="caution">
    <text evidence="3">The sequence shown here is derived from an EMBL/GenBank/DDBJ whole genome shotgun (WGS) entry which is preliminary data.</text>
</comment>
<keyword evidence="4" id="KW-1185">Reference proteome</keyword>
<dbReference type="PANTHER" id="PTHR35317">
    <property type="entry name" value="OS04G0629600 PROTEIN"/>
    <property type="match status" value="1"/>
</dbReference>
<protein>
    <recommendedName>
        <fullName evidence="2">Retrovirus-related Pol polyprotein from transposon TNT 1-94-like beta-barrel domain-containing protein</fullName>
    </recommendedName>
</protein>
<evidence type="ECO:0000313" key="4">
    <source>
        <dbReference type="Proteomes" id="UP001054252"/>
    </source>
</evidence>
<name>A0AAV5KQP8_9ROSI</name>
<reference evidence="3 4" key="1">
    <citation type="journal article" date="2021" name="Commun. Biol.">
        <title>The genome of Shorea leprosula (Dipterocarpaceae) highlights the ecological relevance of drought in aseasonal tropical rainforests.</title>
        <authorList>
            <person name="Ng K.K.S."/>
            <person name="Kobayashi M.J."/>
            <person name="Fawcett J.A."/>
            <person name="Hatakeyama M."/>
            <person name="Paape T."/>
            <person name="Ng C.H."/>
            <person name="Ang C.C."/>
            <person name="Tnah L.H."/>
            <person name="Lee C.T."/>
            <person name="Nishiyama T."/>
            <person name="Sese J."/>
            <person name="O'Brien M.J."/>
            <person name="Copetti D."/>
            <person name="Mohd Noor M.I."/>
            <person name="Ong R.C."/>
            <person name="Putra M."/>
            <person name="Sireger I.Z."/>
            <person name="Indrioko S."/>
            <person name="Kosugi Y."/>
            <person name="Izuno A."/>
            <person name="Isagi Y."/>
            <person name="Lee S.L."/>
            <person name="Shimizu K.K."/>
        </authorList>
    </citation>
    <scope>NUCLEOTIDE SEQUENCE [LARGE SCALE GENOMIC DNA]</scope>
    <source>
        <tissue evidence="3">Leaf</tissue>
    </source>
</reference>
<dbReference type="Proteomes" id="UP001054252">
    <property type="component" value="Unassembled WGS sequence"/>
</dbReference>